<dbReference type="PROSITE" id="PS51085">
    <property type="entry name" value="2FE2S_FER_2"/>
    <property type="match status" value="1"/>
</dbReference>
<dbReference type="InterPro" id="IPR036010">
    <property type="entry name" value="2Fe-2S_ferredoxin-like_sf"/>
</dbReference>
<keyword evidence="1" id="KW-0560">Oxidoreductase</keyword>
<accession>A0A556B0V7</accession>
<dbReference type="GO" id="GO:0051536">
    <property type="term" value="F:iron-sulfur cluster binding"/>
    <property type="evidence" value="ECO:0007669"/>
    <property type="project" value="InterPro"/>
</dbReference>
<dbReference type="Gene3D" id="3.10.20.440">
    <property type="entry name" value="2Fe-2S iron-sulphur cluster binding domain, sarcosine oxidase, alpha subunit, N-terminal domain"/>
    <property type="match status" value="1"/>
</dbReference>
<evidence type="ECO:0000313" key="4">
    <source>
        <dbReference type="Proteomes" id="UP000318405"/>
    </source>
</evidence>
<dbReference type="InterPro" id="IPR001041">
    <property type="entry name" value="2Fe-2S_ferredoxin-type"/>
</dbReference>
<sequence>MSPLSSAAPRAVRSSKYERGPAVRFLLDGQEVTAHAGESVAAALLAAGRRALRTSPVQGAPRGAFCFMGSCQECVVWVENQRMPACQVAVREGLRVETLPAREART</sequence>
<dbReference type="Proteomes" id="UP000318405">
    <property type="component" value="Unassembled WGS sequence"/>
</dbReference>
<proteinExistence type="predicted"/>
<dbReference type="Pfam" id="PF13510">
    <property type="entry name" value="Fer2_4"/>
    <property type="match status" value="1"/>
</dbReference>
<comment type="caution">
    <text evidence="3">The sequence shown here is derived from an EMBL/GenBank/DDBJ whole genome shotgun (WGS) entry which is preliminary data.</text>
</comment>
<dbReference type="EMBL" id="VLTJ01000003">
    <property type="protein sequence ID" value="TSH98800.1"/>
    <property type="molecule type" value="Genomic_DNA"/>
</dbReference>
<gene>
    <name evidence="3" type="ORF">FOZ76_01400</name>
</gene>
<reference evidence="3 4" key="1">
    <citation type="submission" date="2019-07" db="EMBL/GenBank/DDBJ databases">
        <title>Qingshengfaniella alkalisoli gen. nov., sp. nov., isolated from saline soil.</title>
        <authorList>
            <person name="Xu L."/>
            <person name="Huang X.-X."/>
            <person name="Sun J.-Q."/>
        </authorList>
    </citation>
    <scope>NUCLEOTIDE SEQUENCE [LARGE SCALE GENOMIC DNA]</scope>
    <source>
        <strain evidence="3 4">DSM 27279</strain>
    </source>
</reference>
<feature type="domain" description="2Fe-2S ferredoxin-type" evidence="2">
    <location>
        <begin position="21"/>
        <end position="102"/>
    </location>
</feature>
<keyword evidence="4" id="KW-1185">Reference proteome</keyword>
<organism evidence="3 4">
    <name type="scientific">Verticiella sediminum</name>
    <dbReference type="NCBI Taxonomy" id="1247510"/>
    <lineage>
        <taxon>Bacteria</taxon>
        <taxon>Pseudomonadati</taxon>
        <taxon>Pseudomonadota</taxon>
        <taxon>Betaproteobacteria</taxon>
        <taxon>Burkholderiales</taxon>
        <taxon>Alcaligenaceae</taxon>
        <taxon>Verticiella</taxon>
    </lineage>
</organism>
<dbReference type="RefSeq" id="WP_143946338.1">
    <property type="nucleotide sequence ID" value="NZ_BAABMB010000001.1"/>
</dbReference>
<evidence type="ECO:0000313" key="3">
    <source>
        <dbReference type="EMBL" id="TSH98800.1"/>
    </source>
</evidence>
<name>A0A556B0V7_9BURK</name>
<evidence type="ECO:0000256" key="1">
    <source>
        <dbReference type="ARBA" id="ARBA00023002"/>
    </source>
</evidence>
<protein>
    <submittedName>
        <fullName evidence="3">(2Fe-2S)-binding protein</fullName>
    </submittedName>
</protein>
<dbReference type="SUPFAM" id="SSF54292">
    <property type="entry name" value="2Fe-2S ferredoxin-like"/>
    <property type="match status" value="1"/>
</dbReference>
<dbReference type="InterPro" id="IPR042204">
    <property type="entry name" value="2Fe-2S-bd_N"/>
</dbReference>
<evidence type="ECO:0000259" key="2">
    <source>
        <dbReference type="PROSITE" id="PS51085"/>
    </source>
</evidence>
<dbReference type="GO" id="GO:0016491">
    <property type="term" value="F:oxidoreductase activity"/>
    <property type="evidence" value="ECO:0007669"/>
    <property type="project" value="UniProtKB-KW"/>
</dbReference>
<dbReference type="AlphaFoldDB" id="A0A556B0V7"/>
<dbReference type="OrthoDB" id="573392at2"/>